<dbReference type="InterPro" id="IPR050104">
    <property type="entry name" value="FMN-dep_NADH:Q_OxRdtase_AzoR1"/>
</dbReference>
<comment type="caution">
    <text evidence="6">Lacks conserved residue(s) required for the propagation of feature annotation.</text>
</comment>
<comment type="subunit">
    <text evidence="6">Homodimer.</text>
</comment>
<dbReference type="GO" id="GO:0016652">
    <property type="term" value="F:oxidoreductase activity, acting on NAD(P)H as acceptor"/>
    <property type="evidence" value="ECO:0007669"/>
    <property type="project" value="UniProtKB-UniRule"/>
</dbReference>
<proteinExistence type="inferred from homology"/>
<reference evidence="8 9" key="1">
    <citation type="submission" date="2020-07" db="EMBL/GenBank/DDBJ databases">
        <title>isolation of Luteimonas sp. SJ-16.</title>
        <authorList>
            <person name="Huang X.-X."/>
            <person name="Xu L."/>
            <person name="Sun J.-Q."/>
        </authorList>
    </citation>
    <scope>NUCLEOTIDE SEQUENCE [LARGE SCALE GENOMIC DNA]</scope>
    <source>
        <strain evidence="8 9">SJ-16</strain>
    </source>
</reference>
<dbReference type="GO" id="GO:0016655">
    <property type="term" value="F:oxidoreductase activity, acting on NAD(P)H, quinone or similar compound as acceptor"/>
    <property type="evidence" value="ECO:0007669"/>
    <property type="project" value="InterPro"/>
</dbReference>
<evidence type="ECO:0000256" key="1">
    <source>
        <dbReference type="ARBA" id="ARBA00022630"/>
    </source>
</evidence>
<dbReference type="InterPro" id="IPR023048">
    <property type="entry name" value="NADH:quinone_OxRdtase_FMN_depd"/>
</dbReference>
<dbReference type="HAMAP" id="MF_01216">
    <property type="entry name" value="Azoreductase_type1"/>
    <property type="match status" value="1"/>
</dbReference>
<comment type="cofactor">
    <cofactor evidence="6">
        <name>FMN</name>
        <dbReference type="ChEBI" id="CHEBI:58210"/>
    </cofactor>
    <text evidence="6">Binds 1 FMN per subunit.</text>
</comment>
<evidence type="ECO:0000256" key="6">
    <source>
        <dbReference type="HAMAP-Rule" id="MF_01216"/>
    </source>
</evidence>
<organism evidence="8 9">
    <name type="scientific">Luteimonas deserti</name>
    <dbReference type="NCBI Taxonomy" id="2752306"/>
    <lineage>
        <taxon>Bacteria</taxon>
        <taxon>Pseudomonadati</taxon>
        <taxon>Pseudomonadota</taxon>
        <taxon>Gammaproteobacteria</taxon>
        <taxon>Lysobacterales</taxon>
        <taxon>Lysobacteraceae</taxon>
        <taxon>Luteimonas</taxon>
    </lineage>
</organism>
<sequence>MTTLLHIDASARPGLAGAAAHGSHSRALSARFVERWLRAAPDTTVLRRDIGLAPPAHVDHAWIAAAFAAPSDATGAMRARLAESDRLIDELFAADVVVIGTALYNFGMPSTLKAWVDNIIRVGRTVDIDPSRADPYTPLLADRPRTAVVLAARGGHDQDPGGACAHMNHLEAHLRVALDFIGLRDMRSIAVEHQEAGGARLAASVAAAERAVDALVDRLQATTPAARRASRAA</sequence>
<comment type="function">
    <text evidence="6">Also exhibits azoreductase activity. Catalyzes the reductive cleavage of the azo bond in aromatic azo compounds to the corresponding amines.</text>
</comment>
<protein>
    <recommendedName>
        <fullName evidence="6">FMN dependent NADH:quinone oxidoreductase</fullName>
        <ecNumber evidence="6">1.6.5.-</ecNumber>
    </recommendedName>
    <alternativeName>
        <fullName evidence="6">Azo-dye reductase</fullName>
    </alternativeName>
    <alternativeName>
        <fullName evidence="6">FMN-dependent NADH-azo compound oxidoreductase</fullName>
    </alternativeName>
    <alternativeName>
        <fullName evidence="6">FMN-dependent NADH-azoreductase</fullName>
        <ecNumber evidence="6">1.7.1.17</ecNumber>
    </alternativeName>
</protein>
<comment type="function">
    <text evidence="6">Quinone reductase that provides resistance to thiol-specific stress caused by electrophilic quinones.</text>
</comment>
<dbReference type="GO" id="GO:0010181">
    <property type="term" value="F:FMN binding"/>
    <property type="evidence" value="ECO:0007669"/>
    <property type="project" value="UniProtKB-UniRule"/>
</dbReference>
<keyword evidence="9" id="KW-1185">Reference proteome</keyword>
<evidence type="ECO:0000256" key="2">
    <source>
        <dbReference type="ARBA" id="ARBA00022643"/>
    </source>
</evidence>
<dbReference type="Pfam" id="PF02525">
    <property type="entry name" value="Flavodoxin_2"/>
    <property type="match status" value="1"/>
</dbReference>
<dbReference type="GO" id="GO:0009055">
    <property type="term" value="F:electron transfer activity"/>
    <property type="evidence" value="ECO:0007669"/>
    <property type="project" value="UniProtKB-UniRule"/>
</dbReference>
<evidence type="ECO:0000259" key="7">
    <source>
        <dbReference type="Pfam" id="PF02525"/>
    </source>
</evidence>
<keyword evidence="3 6" id="KW-0560">Oxidoreductase</keyword>
<feature type="binding site" evidence="6">
    <location>
        <begin position="23"/>
        <end position="25"/>
    </location>
    <ligand>
        <name>FMN</name>
        <dbReference type="ChEBI" id="CHEBI:58210"/>
    </ligand>
</feature>
<dbReference type="EMBL" id="JACCJZ010000008">
    <property type="protein sequence ID" value="NYZ61789.1"/>
    <property type="molecule type" value="Genomic_DNA"/>
</dbReference>
<dbReference type="SUPFAM" id="SSF52218">
    <property type="entry name" value="Flavoproteins"/>
    <property type="match status" value="1"/>
</dbReference>
<feature type="binding site" evidence="6">
    <location>
        <position position="10"/>
    </location>
    <ligand>
        <name>FMN</name>
        <dbReference type="ChEBI" id="CHEBI:58210"/>
    </ligand>
</feature>
<feature type="domain" description="Flavodoxin-like fold" evidence="7">
    <location>
        <begin position="4"/>
        <end position="214"/>
    </location>
</feature>
<dbReference type="Proteomes" id="UP000589896">
    <property type="component" value="Unassembled WGS sequence"/>
</dbReference>
<dbReference type="InterPro" id="IPR003680">
    <property type="entry name" value="Flavodoxin_fold"/>
</dbReference>
<evidence type="ECO:0000313" key="9">
    <source>
        <dbReference type="Proteomes" id="UP000589896"/>
    </source>
</evidence>
<dbReference type="InterPro" id="IPR029039">
    <property type="entry name" value="Flavoprotein-like_sf"/>
</dbReference>
<evidence type="ECO:0000256" key="3">
    <source>
        <dbReference type="ARBA" id="ARBA00023002"/>
    </source>
</evidence>
<dbReference type="Gene3D" id="3.40.50.360">
    <property type="match status" value="1"/>
</dbReference>
<accession>A0A7Z0TV26</accession>
<keyword evidence="4 6" id="KW-0520">NAD</keyword>
<evidence type="ECO:0000256" key="5">
    <source>
        <dbReference type="ARBA" id="ARBA00048542"/>
    </source>
</evidence>
<name>A0A7Z0TV26_9GAMM</name>
<dbReference type="RefSeq" id="WP_180543690.1">
    <property type="nucleotide sequence ID" value="NZ_JACCJZ010000008.1"/>
</dbReference>
<dbReference type="AlphaFoldDB" id="A0A7Z0TV26"/>
<comment type="similarity">
    <text evidence="6">Belongs to the azoreductase type 1 family.</text>
</comment>
<evidence type="ECO:0000313" key="8">
    <source>
        <dbReference type="EMBL" id="NYZ61789.1"/>
    </source>
</evidence>
<comment type="caution">
    <text evidence="8">The sequence shown here is derived from an EMBL/GenBank/DDBJ whole genome shotgun (WGS) entry which is preliminary data.</text>
</comment>
<dbReference type="EC" id="1.6.5.-" evidence="6"/>
<dbReference type="EC" id="1.7.1.17" evidence="6"/>
<keyword evidence="1 6" id="KW-0285">Flavoprotein</keyword>
<gene>
    <name evidence="6" type="primary">azoR</name>
    <name evidence="8" type="ORF">H0E82_03280</name>
</gene>
<keyword evidence="2 6" id="KW-0288">FMN</keyword>
<comment type="catalytic activity">
    <reaction evidence="5">
        <text>N,N-dimethyl-1,4-phenylenediamine + anthranilate + 2 NAD(+) = 2-(4-dimethylaminophenyl)diazenylbenzoate + 2 NADH + 2 H(+)</text>
        <dbReference type="Rhea" id="RHEA:55872"/>
        <dbReference type="ChEBI" id="CHEBI:15378"/>
        <dbReference type="ChEBI" id="CHEBI:15783"/>
        <dbReference type="ChEBI" id="CHEBI:16567"/>
        <dbReference type="ChEBI" id="CHEBI:57540"/>
        <dbReference type="ChEBI" id="CHEBI:57945"/>
        <dbReference type="ChEBI" id="CHEBI:71579"/>
        <dbReference type="EC" id="1.7.1.17"/>
    </reaction>
    <physiologicalReaction direction="right-to-left" evidence="5">
        <dbReference type="Rhea" id="RHEA:55874"/>
    </physiologicalReaction>
</comment>
<comment type="catalytic activity">
    <reaction evidence="6">
        <text>2 a quinone + NADH + H(+) = 2 a 1,4-benzosemiquinone + NAD(+)</text>
        <dbReference type="Rhea" id="RHEA:65952"/>
        <dbReference type="ChEBI" id="CHEBI:15378"/>
        <dbReference type="ChEBI" id="CHEBI:57540"/>
        <dbReference type="ChEBI" id="CHEBI:57945"/>
        <dbReference type="ChEBI" id="CHEBI:132124"/>
        <dbReference type="ChEBI" id="CHEBI:134225"/>
    </reaction>
</comment>
<evidence type="ECO:0000256" key="4">
    <source>
        <dbReference type="ARBA" id="ARBA00023027"/>
    </source>
</evidence>
<dbReference type="PANTHER" id="PTHR43741:SF2">
    <property type="entry name" value="FMN-DEPENDENT NADH:QUINONE OXIDOREDUCTASE"/>
    <property type="match status" value="1"/>
</dbReference>
<dbReference type="PANTHER" id="PTHR43741">
    <property type="entry name" value="FMN-DEPENDENT NADH-AZOREDUCTASE 1"/>
    <property type="match status" value="1"/>
</dbReference>